<dbReference type="EC" id="4.3.3.7" evidence="4 12"/>
<accession>A0ABV8QSL9</accession>
<proteinExistence type="inferred from homology"/>
<dbReference type="InterPro" id="IPR013785">
    <property type="entry name" value="Aldolase_TIM"/>
</dbReference>
<evidence type="ECO:0000256" key="12">
    <source>
        <dbReference type="HAMAP-Rule" id="MF_00418"/>
    </source>
</evidence>
<dbReference type="PROSITE" id="PS00666">
    <property type="entry name" value="DHDPS_2"/>
    <property type="match status" value="1"/>
</dbReference>
<dbReference type="GO" id="GO:0008840">
    <property type="term" value="F:4-hydroxy-tetrahydrodipicolinate synthase activity"/>
    <property type="evidence" value="ECO:0007669"/>
    <property type="project" value="UniProtKB-EC"/>
</dbReference>
<feature type="active site" description="Proton donor/acceptor" evidence="12">
    <location>
        <position position="138"/>
    </location>
</feature>
<dbReference type="RefSeq" id="WP_379707400.1">
    <property type="nucleotide sequence ID" value="NZ_JBHSCZ010000001.1"/>
</dbReference>
<evidence type="ECO:0000256" key="8">
    <source>
        <dbReference type="ARBA" id="ARBA00023154"/>
    </source>
</evidence>
<evidence type="ECO:0000256" key="3">
    <source>
        <dbReference type="ARBA" id="ARBA00007592"/>
    </source>
</evidence>
<evidence type="ECO:0000256" key="1">
    <source>
        <dbReference type="ARBA" id="ARBA00003294"/>
    </source>
</evidence>
<evidence type="ECO:0000256" key="5">
    <source>
        <dbReference type="ARBA" id="ARBA00022490"/>
    </source>
</evidence>
<gene>
    <name evidence="12 14" type="primary">dapA</name>
    <name evidence="14" type="ORF">ACFOWM_04055</name>
</gene>
<keyword evidence="9 12" id="KW-0456">Lyase</keyword>
<dbReference type="InterPro" id="IPR020625">
    <property type="entry name" value="Schiff_base-form_aldolases_AS"/>
</dbReference>
<dbReference type="NCBIfam" id="TIGR00674">
    <property type="entry name" value="dapA"/>
    <property type="match status" value="1"/>
</dbReference>
<evidence type="ECO:0000313" key="15">
    <source>
        <dbReference type="Proteomes" id="UP001595907"/>
    </source>
</evidence>
<comment type="caution">
    <text evidence="14">The sequence shown here is derived from an EMBL/GenBank/DDBJ whole genome shotgun (WGS) entry which is preliminary data.</text>
</comment>
<feature type="site" description="Part of a proton relay during catalysis" evidence="12">
    <location>
        <position position="112"/>
    </location>
</feature>
<comment type="similarity">
    <text evidence="3 12 13">Belongs to the DapA family.</text>
</comment>
<comment type="subunit">
    <text evidence="12">Homotetramer; dimer of dimers.</text>
</comment>
<dbReference type="SMART" id="SM01130">
    <property type="entry name" value="DHDPS"/>
    <property type="match status" value="1"/>
</dbReference>
<dbReference type="PIRSF" id="PIRSF001365">
    <property type="entry name" value="DHDPS"/>
    <property type="match status" value="1"/>
</dbReference>
<reference evidence="15" key="1">
    <citation type="journal article" date="2019" name="Int. J. Syst. Evol. Microbiol.">
        <title>The Global Catalogue of Microorganisms (GCM) 10K type strain sequencing project: providing services to taxonomists for standard genome sequencing and annotation.</title>
        <authorList>
            <consortium name="The Broad Institute Genomics Platform"/>
            <consortium name="The Broad Institute Genome Sequencing Center for Infectious Disease"/>
            <person name="Wu L."/>
            <person name="Ma J."/>
        </authorList>
    </citation>
    <scope>NUCLEOTIDE SEQUENCE [LARGE SCALE GENOMIC DNA]</scope>
    <source>
        <strain evidence="15">CECT 8289</strain>
    </source>
</reference>
<evidence type="ECO:0000256" key="2">
    <source>
        <dbReference type="ARBA" id="ARBA00005120"/>
    </source>
</evidence>
<evidence type="ECO:0000313" key="14">
    <source>
        <dbReference type="EMBL" id="MFC4262039.1"/>
    </source>
</evidence>
<keyword evidence="5 12" id="KW-0963">Cytoplasm</keyword>
<comment type="caution">
    <text evidence="12">Was originally thought to be a dihydrodipicolinate synthase (DHDPS), catalyzing the condensation of (S)-aspartate-beta-semialdehyde [(S)-ASA] and pyruvate to dihydrodipicolinate (DHDP). However, it was shown in E.coli that the product of the enzymatic reaction is not dihydrodipicolinate but in fact (4S)-4-hydroxy-2,3,4,5-tetrahydro-(2S)-dipicolinic acid (HTPA), and that the consecutive dehydration reaction leading to DHDP is not spontaneous but catalyzed by DapB.</text>
</comment>
<evidence type="ECO:0000256" key="4">
    <source>
        <dbReference type="ARBA" id="ARBA00012086"/>
    </source>
</evidence>
<keyword evidence="8 12" id="KW-0457">Lysine biosynthesis</keyword>
<comment type="pathway">
    <text evidence="2 12">Amino-acid biosynthesis; L-lysine biosynthesis via DAP pathway; (S)-tetrahydrodipicolinate from L-aspartate: step 3/4.</text>
</comment>
<feature type="site" description="Part of a proton relay during catalysis" evidence="12">
    <location>
        <position position="49"/>
    </location>
</feature>
<dbReference type="InterPro" id="IPR002220">
    <property type="entry name" value="DapA-like"/>
</dbReference>
<dbReference type="SUPFAM" id="SSF51569">
    <property type="entry name" value="Aldolase"/>
    <property type="match status" value="1"/>
</dbReference>
<dbReference type="PANTHER" id="PTHR12128:SF66">
    <property type="entry name" value="4-HYDROXY-2-OXOGLUTARATE ALDOLASE, MITOCHONDRIAL"/>
    <property type="match status" value="1"/>
</dbReference>
<evidence type="ECO:0000256" key="11">
    <source>
        <dbReference type="ARBA" id="ARBA00047836"/>
    </source>
</evidence>
<evidence type="ECO:0000256" key="9">
    <source>
        <dbReference type="ARBA" id="ARBA00023239"/>
    </source>
</evidence>
<organism evidence="14 15">
    <name type="scientific">Ferruginibacter yonginensis</name>
    <dbReference type="NCBI Taxonomy" id="1310416"/>
    <lineage>
        <taxon>Bacteria</taxon>
        <taxon>Pseudomonadati</taxon>
        <taxon>Bacteroidota</taxon>
        <taxon>Chitinophagia</taxon>
        <taxon>Chitinophagales</taxon>
        <taxon>Chitinophagaceae</taxon>
        <taxon>Ferruginibacter</taxon>
    </lineage>
</organism>
<dbReference type="PANTHER" id="PTHR12128">
    <property type="entry name" value="DIHYDRODIPICOLINATE SYNTHASE"/>
    <property type="match status" value="1"/>
</dbReference>
<feature type="active site" description="Schiff-base intermediate with substrate" evidence="12">
    <location>
        <position position="167"/>
    </location>
</feature>
<feature type="binding site" evidence="12">
    <location>
        <position position="209"/>
    </location>
    <ligand>
        <name>pyruvate</name>
        <dbReference type="ChEBI" id="CHEBI:15361"/>
    </ligand>
</feature>
<comment type="function">
    <text evidence="1 12">Catalyzes the condensation of (S)-aspartate-beta-semialdehyde [(S)-ASA] and pyruvate to 4-hydroxy-tetrahydrodipicolinate (HTPA).</text>
</comment>
<evidence type="ECO:0000256" key="13">
    <source>
        <dbReference type="PIRNR" id="PIRNR001365"/>
    </source>
</evidence>
<name>A0ABV8QSL9_9BACT</name>
<sequence>MSLYNTLKGTGVAIITPFSKDLSVDYDALAKLIDHIIDNGVNYIVTLGTTGETPVLSSEEKKAIILFTEKHIAGRVPMVVGIGGNDTQSVINDLKTYPLDGAVAILSASPNYNKPSQEGIFQHYSAIAAASPKPVILYNVPGRTGRNMDARTTLRLAHEVSNIAGIKEASGDLQQCMEILKDKPEGFAVVSGDDALALPQIACGMSGVISVAANVFPAAFSKMVQHCLANEYPAAVTINNQLLDAYKLMFAENNPAGAKAFLFEMGIVQNELRLPCVPLSGVIHQDVKKYLAIHNQL</sequence>
<evidence type="ECO:0000256" key="10">
    <source>
        <dbReference type="ARBA" id="ARBA00023270"/>
    </source>
</evidence>
<comment type="catalytic activity">
    <reaction evidence="11 12">
        <text>L-aspartate 4-semialdehyde + pyruvate = (2S,4S)-4-hydroxy-2,3,4,5-tetrahydrodipicolinate + H2O + H(+)</text>
        <dbReference type="Rhea" id="RHEA:34171"/>
        <dbReference type="ChEBI" id="CHEBI:15361"/>
        <dbReference type="ChEBI" id="CHEBI:15377"/>
        <dbReference type="ChEBI" id="CHEBI:15378"/>
        <dbReference type="ChEBI" id="CHEBI:67139"/>
        <dbReference type="ChEBI" id="CHEBI:537519"/>
        <dbReference type="EC" id="4.3.3.7"/>
    </reaction>
</comment>
<keyword evidence="15" id="KW-1185">Reference proteome</keyword>
<protein>
    <recommendedName>
        <fullName evidence="4 12">4-hydroxy-tetrahydrodipicolinate synthase</fullName>
        <shortName evidence="12">HTPA synthase</shortName>
        <ecNumber evidence="4 12">4.3.3.7</ecNumber>
    </recommendedName>
</protein>
<evidence type="ECO:0000256" key="7">
    <source>
        <dbReference type="ARBA" id="ARBA00022915"/>
    </source>
</evidence>
<evidence type="ECO:0000256" key="6">
    <source>
        <dbReference type="ARBA" id="ARBA00022605"/>
    </source>
</evidence>
<keyword evidence="7 12" id="KW-0220">Diaminopimelate biosynthesis</keyword>
<keyword evidence="10 12" id="KW-0704">Schiff base</keyword>
<dbReference type="InterPro" id="IPR005263">
    <property type="entry name" value="DapA"/>
</dbReference>
<dbReference type="PRINTS" id="PR00146">
    <property type="entry name" value="DHPICSNTHASE"/>
</dbReference>
<dbReference type="Pfam" id="PF00701">
    <property type="entry name" value="DHDPS"/>
    <property type="match status" value="1"/>
</dbReference>
<feature type="binding site" evidence="12">
    <location>
        <position position="50"/>
    </location>
    <ligand>
        <name>pyruvate</name>
        <dbReference type="ChEBI" id="CHEBI:15361"/>
    </ligand>
</feature>
<dbReference type="Gene3D" id="3.20.20.70">
    <property type="entry name" value="Aldolase class I"/>
    <property type="match status" value="1"/>
</dbReference>
<dbReference type="EMBL" id="JBHSCZ010000001">
    <property type="protein sequence ID" value="MFC4262039.1"/>
    <property type="molecule type" value="Genomic_DNA"/>
</dbReference>
<dbReference type="CDD" id="cd00950">
    <property type="entry name" value="DHDPS"/>
    <property type="match status" value="1"/>
</dbReference>
<dbReference type="HAMAP" id="MF_00418">
    <property type="entry name" value="DapA"/>
    <property type="match status" value="1"/>
</dbReference>
<comment type="subcellular location">
    <subcellularLocation>
        <location evidence="12">Cytoplasm</location>
    </subcellularLocation>
</comment>
<dbReference type="Proteomes" id="UP001595907">
    <property type="component" value="Unassembled WGS sequence"/>
</dbReference>
<keyword evidence="6 12" id="KW-0028">Amino-acid biosynthesis</keyword>